<dbReference type="Proteomes" id="UP001606302">
    <property type="component" value="Unassembled WGS sequence"/>
</dbReference>
<organism evidence="2 3">
    <name type="scientific">Pelomonas lactea</name>
    <dbReference type="NCBI Taxonomy" id="3299030"/>
    <lineage>
        <taxon>Bacteria</taxon>
        <taxon>Pseudomonadati</taxon>
        <taxon>Pseudomonadota</taxon>
        <taxon>Betaproteobacteria</taxon>
        <taxon>Burkholderiales</taxon>
        <taxon>Sphaerotilaceae</taxon>
        <taxon>Roseateles</taxon>
    </lineage>
</organism>
<gene>
    <name evidence="2" type="ORF">ACG04Q_24970</name>
</gene>
<feature type="region of interest" description="Disordered" evidence="1">
    <location>
        <begin position="1"/>
        <end position="33"/>
    </location>
</feature>
<reference evidence="2 3" key="1">
    <citation type="submission" date="2024-08" db="EMBL/GenBank/DDBJ databases">
        <authorList>
            <person name="Lu H."/>
        </authorList>
    </citation>
    <scope>NUCLEOTIDE SEQUENCE [LARGE SCALE GENOMIC DNA]</scope>
    <source>
        <strain evidence="2 3">DXS20W</strain>
    </source>
</reference>
<accession>A0ABW7GSB2</accession>
<evidence type="ECO:0000313" key="3">
    <source>
        <dbReference type="Proteomes" id="UP001606302"/>
    </source>
</evidence>
<dbReference type="RefSeq" id="WP_394514503.1">
    <property type="nucleotide sequence ID" value="NZ_JBIGHX010000012.1"/>
</dbReference>
<evidence type="ECO:0000313" key="2">
    <source>
        <dbReference type="EMBL" id="MFG6464849.1"/>
    </source>
</evidence>
<comment type="caution">
    <text evidence="2">The sequence shown here is derived from an EMBL/GenBank/DDBJ whole genome shotgun (WGS) entry which is preliminary data.</text>
</comment>
<evidence type="ECO:0000256" key="1">
    <source>
        <dbReference type="SAM" id="MobiDB-lite"/>
    </source>
</evidence>
<protein>
    <submittedName>
        <fullName evidence="2">Uncharacterized protein</fullName>
    </submittedName>
</protein>
<proteinExistence type="predicted"/>
<keyword evidence="3" id="KW-1185">Reference proteome</keyword>
<name>A0ABW7GSB2_9BURK</name>
<sequence length="59" mass="6069">MPVEIHEFEVSPAPAPPAAPGGAGQPAAAPAAEPELETLAQARRMAAAARELQLRTFAH</sequence>
<dbReference type="EMBL" id="JBIGHX010000012">
    <property type="protein sequence ID" value="MFG6464849.1"/>
    <property type="molecule type" value="Genomic_DNA"/>
</dbReference>